<dbReference type="EMBL" id="CP019082">
    <property type="protein sequence ID" value="APW62213.1"/>
    <property type="molecule type" value="Genomic_DNA"/>
</dbReference>
<evidence type="ECO:0000313" key="7">
    <source>
        <dbReference type="Proteomes" id="UP000186309"/>
    </source>
</evidence>
<feature type="region of interest" description="Disordered" evidence="4">
    <location>
        <begin position="2518"/>
        <end position="2537"/>
    </location>
</feature>
<feature type="region of interest" description="Disordered" evidence="4">
    <location>
        <begin position="2977"/>
        <end position="3026"/>
    </location>
</feature>
<protein>
    <recommendedName>
        <fullName evidence="5">Periplasmic copper-binding protein NosD beta helix domain-containing protein</fullName>
    </recommendedName>
</protein>
<evidence type="ECO:0000256" key="4">
    <source>
        <dbReference type="SAM" id="MobiDB-lite"/>
    </source>
</evidence>
<dbReference type="Gene3D" id="2.160.20.10">
    <property type="entry name" value="Single-stranded right-handed beta-helix, Pectin lyase-like"/>
    <property type="match status" value="6"/>
</dbReference>
<dbReference type="InterPro" id="IPR051550">
    <property type="entry name" value="SCF-Subunits/Alg-Epimerases"/>
</dbReference>
<dbReference type="SUPFAM" id="SSF51126">
    <property type="entry name" value="Pectin lyase-like"/>
    <property type="match status" value="2"/>
</dbReference>
<evidence type="ECO:0000313" key="6">
    <source>
        <dbReference type="EMBL" id="APW62213.1"/>
    </source>
</evidence>
<accession>A0A1U7CTL2</accession>
<dbReference type="InterPro" id="IPR006626">
    <property type="entry name" value="PbH1"/>
</dbReference>
<feature type="compositionally biased region" description="Polar residues" evidence="4">
    <location>
        <begin position="2977"/>
        <end position="3001"/>
    </location>
</feature>
<dbReference type="OrthoDB" id="283881at2"/>
<evidence type="ECO:0000256" key="1">
    <source>
        <dbReference type="ARBA" id="ARBA00004906"/>
    </source>
</evidence>
<gene>
    <name evidence="6" type="ORF">BSF38_03748</name>
</gene>
<dbReference type="SMART" id="SM00710">
    <property type="entry name" value="PbH1"/>
    <property type="match status" value="25"/>
</dbReference>
<keyword evidence="2" id="KW-0677">Repeat</keyword>
<evidence type="ECO:0000259" key="5">
    <source>
        <dbReference type="Pfam" id="PF05048"/>
    </source>
</evidence>
<dbReference type="PANTHER" id="PTHR22990">
    <property type="entry name" value="F-BOX ONLY PROTEIN"/>
    <property type="match status" value="1"/>
</dbReference>
<dbReference type="InterPro" id="IPR011050">
    <property type="entry name" value="Pectin_lyase_fold/virulence"/>
</dbReference>
<organism evidence="6 7">
    <name type="scientific">Paludisphaera borealis</name>
    <dbReference type="NCBI Taxonomy" id="1387353"/>
    <lineage>
        <taxon>Bacteria</taxon>
        <taxon>Pseudomonadati</taxon>
        <taxon>Planctomycetota</taxon>
        <taxon>Planctomycetia</taxon>
        <taxon>Isosphaerales</taxon>
        <taxon>Isosphaeraceae</taxon>
        <taxon>Paludisphaera</taxon>
    </lineage>
</organism>
<comment type="pathway">
    <text evidence="1">Protein modification; protein ubiquitination.</text>
</comment>
<evidence type="ECO:0000256" key="2">
    <source>
        <dbReference type="ARBA" id="ARBA00022737"/>
    </source>
</evidence>
<evidence type="ECO:0000256" key="3">
    <source>
        <dbReference type="ARBA" id="ARBA00022786"/>
    </source>
</evidence>
<dbReference type="PANTHER" id="PTHR22990:SF15">
    <property type="entry name" value="F-BOX ONLY PROTEIN 10"/>
    <property type="match status" value="1"/>
</dbReference>
<dbReference type="InterPro" id="IPR007742">
    <property type="entry name" value="NosD_dom"/>
</dbReference>
<sequence>MTWLKRTARRHSTQGAKRNRRDVSFEMFEERMLLATFTVVNNGDSGLGSLRQAILDANAAAGLDSIEFNASLGVITPATALPPITGQTSINTLLQTGVVIDGNGGAFDGLTLGAGANGSSIQGLTIRNFKNSIIHVQSSNNTIAGNTLGGSPGADQIGVFIDGGSSNTIGGTTAGSANTIGFSTTAGVQILGASATSNVVAGNFIGTDGTNANRGNAFGVQIVNSSGNTIGGAAGNTIGFNTTAGVSVLSGAQNVVSQNLYVGTNGAATPVPASDINLGPTGNNGQPAPSLATATLSAGDLTLQFAIGLPAGTSVTVEVYQLTAVGVAQRSSVAAKTTTTVAGVNTLTIPTPGLANGSQVLTTATVAANGTSVFSNVLTIGASSYTVTNTDPSGPGSLFDALTSANASSGGVVPIDFLLAPGSVINVSAASPLPTITHPVDINSTNAPGITIAGIAQAVDGFILGAGSGGSTIRGLTIQNFAGAGVHVYSGNNTIVGDVLGTSGALNAIGILIDGGSSNIIGGLTAAAANTISFNTTAGIQIQGASATANVVEGNRIGGDGTSGNPGNGFGVLIVNSSGNTIGGAANGAANSIGFNTTAGVNILSGTGNVVSQNLYLGTNGPATPVFSSDITLLPGANNGQPAPTLITAAVKGGQVTIQYRSNVPANTPLTLELYQLDKTTGDRVFVASKATTTQTNGGVETLAINAGLANGDQILATSTGTPANGTSVFSNLATIADLYTVSNTQSSGPGSLFQALTNVNLVAGLGGPPIEIVFNLPANPGQVIDVSQNPLPTLAHAVKIAPSFTALGLVIDGGNTALNGIVLGSNSDGSTIQGLTIRNFKSTGILVLSSSNAIGGSAPEQENKIDSNGTGIELDGASNTLVNNYIGTAPQTTSGQPAFSNAVGILILGSNNQVGGTTGVANIIQSSSIAAIQISGSTAVGNRLQQNLVTQNLQNILLTNGANRNQNSVVLESAFFAPDALNPTLITVTGTFTQNGDLPQGGPYHVEIFAQLQTADKSLIYSPAAIYLGTFDLGTNQQGFSEIIAITPQIRNVLTAFNLQIYGVTATVTSQSAGTPTEYDTSAFSNSVRAVSLYTVTNTQDYNAGDDPILGSLRFALTQASQDGKQIDFAIPQADADAGTATTWTIKLNSTIIVQGNAANSMSGIVVDGLTQTPNAGTPVIQIDGQNTAEFGLEFLNASFVADAKGFAQGVTVRGLSFYGFKTAALDFNNVQNAWVVDNYIGLDAQRSKPKQQPEEPARKQSIGVLIEGGSTNINVGLPGFVSIAGIPSAAANYIGGNDEYGVQIKGETTQFNIVAGNFIGTDGEANLANGIGVLIDGSPNNTVGGVAFVPGGTNLGINQANVIGFNSGAGIKVDGAGSKSNSILGNSIGVNPFNPTKFLPANGVGVWIADASTNFVGRGDDPHANVIGNNKGGGVLISGESLQNLVQGNYLGTDRDFNPLGNANGVDVEGGYANLIGGRVDGSANFGANTIGFNKNYGVYLAGGAWNLVQGNFIGTNAKGAALGNLKTGVYVSASDHNIIGPSPLWAPGSHDETARNVISSNVTNGVWIVNANDNLVAGNLIGAGRIGGVNFSGNMQIGVAITGGAGNVVGGPMVDGALATGVANTIVGNGTNGVEIGEAATHLSSPKIEISTAATLPNLVQGNQIARNIQNGVHVVGDMTGDSTIAWIFDNFIGTDSTGTTVYDDNDRTYGNGLSGVLLEESSTKLDTSAAAPTTPGVYVAGNVISGNGLSGITAQQGIPKTDDQGKIIPGQDFRHLFASIVSNILGLDAAGANSTAKSKSQPQKSLPLGNILDGIRISDVVGVCVGSWTDGNGQQVGGPNVISGNLGRGVEIVGQTVNGLTGVDPLDPKFSISGYLVNGNVISGNKIGTDAAGTPGSTVAGVSLGNLSDGIFLFTPGNTLIRGNLIAGNRAAGVHAATVDSLSPANVTIDGNRIGSNEFDQTLANGNGSDGVFLDKMQNVTIRGNTISQNRANGVTIADSTTGIRLVGNTIGSLDPNVLGNSANGVFVNGSGLVTIGGATSGESNVISGNQASGIVISKNDGGYHGNIVTGNKIGVGADGATAVPNNNSGIIVSLSSNNVIGWSTAAPGQGLGNQISGNQLYGVLIAGNPDYPGLTVNNTIQGNVIGADSFATTAKAKLGNSSDGVFLLNAPSNTIGGLQRSQGNVISGNKAQGVRIFGGASHDNLVANNFIGVDSTGSTAVANGGNGVILDNAGYNLVGYGNIISGNQQSGVMVSSTTQSGAGSVVAGNLIGLDAMGAKAIPNNASGVLIFGSSYNGVVNNFISGNALDGVQIFSPGTGAKADSNFVGGNSIGADWSGARALGNQGDGVHIINGSNNTIGGGVGGNRNVISGNLNNGVTIDQQTNLTASQNRIDGNLIGTDSSGFAPLGNGHFGVLLNNATGNFIGNAGQGSFVSTTAPRTPSNVISGNREAGVELTGTAGGNTILGNFIGVSKDGTAYNSNQQGWGLFNPIGVVINANASYNMVGGSTPGSGNIITQSSANPNDQNTSPTSETTYIGVEIISPTAAGNVIQGNMIGLDAKGQVGFNSIGVLLNNSVGTVVGGYIASPTVNPSLPSVANLISGNSLAGIEITGQLATGNQIYNNYIGTDVTGDGRPGLPDPALPAPPRNPTQASGVLILQGTQNTVGASESGNVIGGNGNVISGNGIGINIANQSGSNVKTSTNWIQGNRIGTDRTGTKANPNFEFGVFITASANNVIDKNLISANGLAGVEIFGGATQLASSGAQGTAAGLGTVLTGNHIGVDINDQVAFAVFNGTRQIDSLANHPVITLPDGIQVNYGFQQHGVVIIGASDNAVGLPGRGNRISGNIQTGVYISRRDNAKTLYALPTNNVVQANDLSLNGIYGVFRYDAPAGNPVIESPAANANTFTGTPIPIGDYVTGFNQNTPPSQQPQSILIAGPNSVTGATTTTGAAGSGRPRRAPVALHPRTVASRTNAKPTSQLQAKALSTTGLTTSRLPRVPQLIEPGSKARRVAPNASTSK</sequence>
<dbReference type="Pfam" id="PF05048">
    <property type="entry name" value="NosD"/>
    <property type="match status" value="1"/>
</dbReference>
<dbReference type="InterPro" id="IPR012334">
    <property type="entry name" value="Pectin_lyas_fold"/>
</dbReference>
<dbReference type="KEGG" id="pbor:BSF38_03748"/>
<keyword evidence="3" id="KW-0833">Ubl conjugation pathway</keyword>
<reference evidence="7" key="1">
    <citation type="submission" date="2016-12" db="EMBL/GenBank/DDBJ databases">
        <title>Comparative genomics of four Isosphaeraceae planctomycetes: a common pool of plasmids and glycoside hydrolase genes.</title>
        <authorList>
            <person name="Ivanova A."/>
        </authorList>
    </citation>
    <scope>NUCLEOTIDE SEQUENCE [LARGE SCALE GENOMIC DNA]</scope>
    <source>
        <strain evidence="7">PX4</strain>
    </source>
</reference>
<name>A0A1U7CTL2_9BACT</name>
<dbReference type="Proteomes" id="UP000186309">
    <property type="component" value="Chromosome"/>
</dbReference>
<feature type="domain" description="Periplasmic copper-binding protein NosD beta helix" evidence="5">
    <location>
        <begin position="1881"/>
        <end position="2015"/>
    </location>
</feature>
<keyword evidence="7" id="KW-1185">Reference proteome</keyword>
<dbReference type="InterPro" id="IPR022441">
    <property type="entry name" value="Para_beta_helix_rpt-2"/>
</dbReference>
<dbReference type="STRING" id="1387353.BSF38_03748"/>
<dbReference type="NCBIfam" id="TIGR03804">
    <property type="entry name" value="para_beta_helix"/>
    <property type="match status" value="1"/>
</dbReference>
<proteinExistence type="predicted"/>